<comment type="caution">
    <text evidence="2">The sequence shown here is derived from an EMBL/GenBank/DDBJ whole genome shotgun (WGS) entry which is preliminary data.</text>
</comment>
<organism evidence="2 3">
    <name type="scientific">Ataeniobius toweri</name>
    <dbReference type="NCBI Taxonomy" id="208326"/>
    <lineage>
        <taxon>Eukaryota</taxon>
        <taxon>Metazoa</taxon>
        <taxon>Chordata</taxon>
        <taxon>Craniata</taxon>
        <taxon>Vertebrata</taxon>
        <taxon>Euteleostomi</taxon>
        <taxon>Actinopterygii</taxon>
        <taxon>Neopterygii</taxon>
        <taxon>Teleostei</taxon>
        <taxon>Neoteleostei</taxon>
        <taxon>Acanthomorphata</taxon>
        <taxon>Ovalentaria</taxon>
        <taxon>Atherinomorphae</taxon>
        <taxon>Cyprinodontiformes</taxon>
        <taxon>Goodeidae</taxon>
        <taxon>Ataeniobius</taxon>
    </lineage>
</organism>
<feature type="region of interest" description="Disordered" evidence="1">
    <location>
        <begin position="168"/>
        <end position="200"/>
    </location>
</feature>
<gene>
    <name evidence="2" type="ORF">ATANTOWER_000352</name>
</gene>
<evidence type="ECO:0000313" key="2">
    <source>
        <dbReference type="EMBL" id="MED6234766.1"/>
    </source>
</evidence>
<dbReference type="EMBL" id="JAHUTI010009939">
    <property type="protein sequence ID" value="MED6234766.1"/>
    <property type="molecule type" value="Genomic_DNA"/>
</dbReference>
<dbReference type="Proteomes" id="UP001345963">
    <property type="component" value="Unassembled WGS sequence"/>
</dbReference>
<sequence length="200" mass="21345">MTVIFPLRQLVKQNLSPTLRTCTHRHRSSSTCRELRPAAVPHCHGSPSVGVTTKCASCRHAAMFLAAGPAGFTMGEVRSPPPHPQGDIGMAPDSLFVEWTCLRSEEEFVLRTTRSGHGELVLISSSLQARSRVDPGQVASVISSAIICWGSSIRARDLKKTQQADKEGWLCSGDSSGTSGDHGANNLPTAISDSSLKKPA</sequence>
<evidence type="ECO:0000313" key="3">
    <source>
        <dbReference type="Proteomes" id="UP001345963"/>
    </source>
</evidence>
<evidence type="ECO:0000256" key="1">
    <source>
        <dbReference type="SAM" id="MobiDB-lite"/>
    </source>
</evidence>
<feature type="compositionally biased region" description="Low complexity" evidence="1">
    <location>
        <begin position="172"/>
        <end position="183"/>
    </location>
</feature>
<protein>
    <submittedName>
        <fullName evidence="2">Uncharacterized protein</fullName>
    </submittedName>
</protein>
<keyword evidence="3" id="KW-1185">Reference proteome</keyword>
<reference evidence="2 3" key="1">
    <citation type="submission" date="2021-07" db="EMBL/GenBank/DDBJ databases">
        <authorList>
            <person name="Palmer J.M."/>
        </authorList>
    </citation>
    <scope>NUCLEOTIDE SEQUENCE [LARGE SCALE GENOMIC DNA]</scope>
    <source>
        <strain evidence="2 3">AT_MEX2019</strain>
        <tissue evidence="2">Muscle</tissue>
    </source>
</reference>
<accession>A0ABU7AAA4</accession>
<proteinExistence type="predicted"/>
<name>A0ABU7AAA4_9TELE</name>